<evidence type="ECO:0000259" key="1">
    <source>
        <dbReference type="PROSITE" id="PS51721"/>
    </source>
</evidence>
<dbReference type="InterPro" id="IPR048422">
    <property type="entry name" value="NOA1/YqeH-like_C"/>
</dbReference>
<sequence length="367" mass="41251">MMAEIQCQGCGATIQTTDPEQPGYAPASALEREDIICKRCFRLKHYNEVQDVPYQDDDFLEMLNQISHTKGLVVQIVDIFDFNGSFISGMKRLTGNNPVILVGNKMDVLPKSVNPGKVKLWLKRSAKEHGLEVEDVYLISAEKNQGIEELSRAIDRYRNGKDVYVVGTTNVGKSTFINTLISNTSGVKDAITTSYFPGTTLGFIDIPLDEQSSLFDTPGVIHRHQMAHYVSDKDLKIITPRKEVKPKVYQLNEQQTLYFGGLARLDFEAGDRTSFVCYFSNELNIHRTKLEKADELYDQHLGELLFPPDKETISQLPPLKRQELKIRENKTDIVFSGLGWVTVPEGGISVTVHVPEGVKVSLRDSLI</sequence>
<gene>
    <name evidence="2" type="ORF">SAMN04487936_101247</name>
</gene>
<dbReference type="NCBIfam" id="TIGR03597">
    <property type="entry name" value="GTPase_YqeH"/>
    <property type="match status" value="1"/>
</dbReference>
<dbReference type="PANTHER" id="PTHR46434:SF1">
    <property type="entry name" value="GENETIC INTERACTOR OF PROHIBITINS 3, MITOCHONDRIAL"/>
    <property type="match status" value="1"/>
</dbReference>
<name>A0A1I3PBI7_HALDA</name>
<dbReference type="Proteomes" id="UP000183557">
    <property type="component" value="Unassembled WGS sequence"/>
</dbReference>
<dbReference type="InterPro" id="IPR030378">
    <property type="entry name" value="G_CP_dom"/>
</dbReference>
<accession>A0A1I3PBI7</accession>
<keyword evidence="3" id="KW-1185">Reference proteome</keyword>
<dbReference type="STRING" id="240302.BN982_00316"/>
<dbReference type="Gene3D" id="3.40.50.300">
    <property type="entry name" value="P-loop containing nucleotide triphosphate hydrolases"/>
    <property type="match status" value="1"/>
</dbReference>
<dbReference type="CDD" id="cd01855">
    <property type="entry name" value="YqeH"/>
    <property type="match status" value="1"/>
</dbReference>
<dbReference type="PROSITE" id="PS51721">
    <property type="entry name" value="G_CP"/>
    <property type="match status" value="1"/>
</dbReference>
<dbReference type="AlphaFoldDB" id="A0A1I3PBI7"/>
<proteinExistence type="predicted"/>
<organism evidence="2 3">
    <name type="scientific">Halobacillus dabanensis</name>
    <dbReference type="NCBI Taxonomy" id="240302"/>
    <lineage>
        <taxon>Bacteria</taxon>
        <taxon>Bacillati</taxon>
        <taxon>Bacillota</taxon>
        <taxon>Bacilli</taxon>
        <taxon>Bacillales</taxon>
        <taxon>Bacillaceae</taxon>
        <taxon>Halobacillus</taxon>
    </lineage>
</organism>
<dbReference type="InterPro" id="IPR019988">
    <property type="entry name" value="GTP-bd_ribosome_bgen_YqeH"/>
</dbReference>
<dbReference type="GO" id="GO:0005525">
    <property type="term" value="F:GTP binding"/>
    <property type="evidence" value="ECO:0007669"/>
    <property type="project" value="InterPro"/>
</dbReference>
<protein>
    <recommendedName>
        <fullName evidence="1">CP-type G domain-containing protein</fullName>
    </recommendedName>
</protein>
<dbReference type="EMBL" id="FOSB01000001">
    <property type="protein sequence ID" value="SFJ18789.1"/>
    <property type="molecule type" value="Genomic_DNA"/>
</dbReference>
<feature type="domain" description="CP-type G" evidence="1">
    <location>
        <begin position="60"/>
        <end position="223"/>
    </location>
</feature>
<dbReference type="InterPro" id="IPR006073">
    <property type="entry name" value="GTP-bd"/>
</dbReference>
<dbReference type="SUPFAM" id="SSF52540">
    <property type="entry name" value="P-loop containing nucleoside triphosphate hydrolases"/>
    <property type="match status" value="1"/>
</dbReference>
<evidence type="ECO:0000313" key="2">
    <source>
        <dbReference type="EMBL" id="SFJ18789.1"/>
    </source>
</evidence>
<dbReference type="InterPro" id="IPR027417">
    <property type="entry name" value="P-loop_NTPase"/>
</dbReference>
<evidence type="ECO:0000313" key="3">
    <source>
        <dbReference type="Proteomes" id="UP000183557"/>
    </source>
</evidence>
<dbReference type="Pfam" id="PF21516">
    <property type="entry name" value="YqeH-like_C"/>
    <property type="match status" value="1"/>
</dbReference>
<dbReference type="InterPro" id="IPR050896">
    <property type="entry name" value="Mito_lipid_metab_GTPase"/>
</dbReference>
<dbReference type="Pfam" id="PF01926">
    <property type="entry name" value="MMR_HSR1"/>
    <property type="match status" value="1"/>
</dbReference>
<reference evidence="3" key="1">
    <citation type="submission" date="2016-10" db="EMBL/GenBank/DDBJ databases">
        <authorList>
            <person name="Varghese N."/>
            <person name="Submissions S."/>
        </authorList>
    </citation>
    <scope>NUCLEOTIDE SEQUENCE [LARGE SCALE GENOMIC DNA]</scope>
    <source>
        <strain evidence="3">CGMCC 1.3704</strain>
    </source>
</reference>
<dbReference type="PANTHER" id="PTHR46434">
    <property type="entry name" value="GENETIC INTERACTOR OF PROHIBITINS 3, MITOCHONDRIAL"/>
    <property type="match status" value="1"/>
</dbReference>